<reference evidence="1" key="1">
    <citation type="submission" date="2020-06" db="EMBL/GenBank/DDBJ databases">
        <title>Unique genomic features of the anaerobic methanotrophic archaea.</title>
        <authorList>
            <person name="Chadwick G.L."/>
            <person name="Skennerton C.T."/>
            <person name="Laso-Perez R."/>
            <person name="Leu A.O."/>
            <person name="Speth D.R."/>
            <person name="Yu H."/>
            <person name="Morgan-Lang C."/>
            <person name="Hatzenpichler R."/>
            <person name="Goudeau D."/>
            <person name="Malmstrom R."/>
            <person name="Brazelton W.J."/>
            <person name="Woyke T."/>
            <person name="Hallam S.J."/>
            <person name="Tyson G.W."/>
            <person name="Wegener G."/>
            <person name="Boetius A."/>
            <person name="Orphan V."/>
        </authorList>
    </citation>
    <scope>NUCLEOTIDE SEQUENCE</scope>
</reference>
<name>A0A7G9Z7Q8_9EURY</name>
<accession>A0A7G9Z7Q8</accession>
<gene>
    <name evidence="1" type="ORF">HFIEAGJK_00009</name>
</gene>
<evidence type="ECO:0000313" key="1">
    <source>
        <dbReference type="EMBL" id="QNO56292.1"/>
    </source>
</evidence>
<proteinExistence type="predicted"/>
<protein>
    <submittedName>
        <fullName evidence="1">Uncharacterized protein</fullName>
    </submittedName>
</protein>
<dbReference type="AlphaFoldDB" id="A0A7G9Z7Q8"/>
<dbReference type="EMBL" id="MT631652">
    <property type="protein sequence ID" value="QNO56292.1"/>
    <property type="molecule type" value="Genomic_DNA"/>
</dbReference>
<organism evidence="1">
    <name type="scientific">Candidatus Methanophaga sp. ANME-1 ERB7</name>
    <dbReference type="NCBI Taxonomy" id="2759913"/>
    <lineage>
        <taxon>Archaea</taxon>
        <taxon>Methanobacteriati</taxon>
        <taxon>Methanobacteriota</taxon>
        <taxon>Stenosarchaea group</taxon>
        <taxon>Methanomicrobia</taxon>
        <taxon>Candidatus Methanophagales</taxon>
        <taxon>Candidatus Methanophagaceae</taxon>
        <taxon>Candidatus Methanophaga</taxon>
    </lineage>
</organism>
<sequence length="173" mass="19578">MNKISFSAQKQDKSPRIVLTADETMMSKYRWGIFVGFSTCMPRGIIPDWFFFSVWSPPGPTESNRAVYADAGLRIMEACLVNVFGEAEVAVVHPHDLEAVVGERTEIIGMGGHDYLGINPPTSEFVEMVNTGPPYNRVKFFELINRRTFLVKKAISGVYSYYRTNRKVKKEAL</sequence>